<feature type="coiled-coil region" evidence="1">
    <location>
        <begin position="154"/>
        <end position="181"/>
    </location>
</feature>
<proteinExistence type="predicted"/>
<dbReference type="PATRIC" id="fig|36861.3.peg.2532"/>
<evidence type="ECO:0000313" key="3">
    <source>
        <dbReference type="Proteomes" id="UP000064243"/>
    </source>
</evidence>
<name>A0A106BVR3_THIDE</name>
<gene>
    <name evidence="2" type="ORF">ABW22_01385</name>
</gene>
<comment type="caution">
    <text evidence="2">The sequence shown here is derived from an EMBL/GenBank/DDBJ whole genome shotgun (WGS) entry which is preliminary data.</text>
</comment>
<reference evidence="2 3" key="1">
    <citation type="journal article" date="2015" name="Appl. Environ. Microbiol.">
        <title>Aerobic and Anaerobic Thiosulfate Oxidation by a Cold-Adapted, Subglacial Chemoautotroph.</title>
        <authorList>
            <person name="Harrold Z.R."/>
            <person name="Skidmore M.L."/>
            <person name="Hamilton T.L."/>
            <person name="Desch L."/>
            <person name="Amada K."/>
            <person name="van Gelder W."/>
            <person name="Glover K."/>
            <person name="Roden E.E."/>
            <person name="Boyd E.S."/>
        </authorList>
    </citation>
    <scope>NUCLEOTIDE SEQUENCE [LARGE SCALE GENOMIC DNA]</scope>
    <source>
        <strain evidence="2 3">RG</strain>
    </source>
</reference>
<organism evidence="2 3">
    <name type="scientific">Thiobacillus denitrificans</name>
    <dbReference type="NCBI Taxonomy" id="36861"/>
    <lineage>
        <taxon>Bacteria</taxon>
        <taxon>Pseudomonadati</taxon>
        <taxon>Pseudomonadota</taxon>
        <taxon>Betaproteobacteria</taxon>
        <taxon>Nitrosomonadales</taxon>
        <taxon>Thiobacillaceae</taxon>
        <taxon>Thiobacillus</taxon>
    </lineage>
</organism>
<evidence type="ECO:0000313" key="2">
    <source>
        <dbReference type="EMBL" id="KVW99501.1"/>
    </source>
</evidence>
<sequence>MAHTSVDYQIRKGRIPVVEGKIDAEYADHIFKEKVDAKQSLRGRGQQRLGGGLPTVPAAVAPTLPDDPNDLEAIRRRVPKDYNDAAYLQAVEELLKRRAANAEAEGKLAPAEKVTRAQFELARQVRDSMLAIPSRLQDALAAETDPAQCGRLLAAEIRLALETAAKQAAALTEDMDEALEEADAAG</sequence>
<accession>A0A106BVR3</accession>
<keyword evidence="1" id="KW-0175">Coiled coil</keyword>
<keyword evidence="3" id="KW-1185">Reference proteome</keyword>
<dbReference type="RefSeq" id="WP_059751213.1">
    <property type="nucleotide sequence ID" value="NZ_LDUG01000004.1"/>
</dbReference>
<dbReference type="OrthoDB" id="6050435at2"/>
<evidence type="ECO:0000256" key="1">
    <source>
        <dbReference type="SAM" id="Coils"/>
    </source>
</evidence>
<dbReference type="EMBL" id="LDUG01000004">
    <property type="protein sequence ID" value="KVW99501.1"/>
    <property type="molecule type" value="Genomic_DNA"/>
</dbReference>
<protein>
    <recommendedName>
        <fullName evidence="4">Terminase small subunit</fullName>
    </recommendedName>
</protein>
<evidence type="ECO:0008006" key="4">
    <source>
        <dbReference type="Google" id="ProtNLM"/>
    </source>
</evidence>
<dbReference type="AlphaFoldDB" id="A0A106BVR3"/>
<dbReference type="Proteomes" id="UP000064243">
    <property type="component" value="Unassembled WGS sequence"/>
</dbReference>